<proteinExistence type="predicted"/>
<reference evidence="2" key="1">
    <citation type="journal article" date="2013" name="Environ. Microbiol.">
        <title>Microbiota from the distal guts of lean and obese adolescents exhibit partial functional redundancy besides clear differences in community structure.</title>
        <authorList>
            <person name="Ferrer M."/>
            <person name="Ruiz A."/>
            <person name="Lanza F."/>
            <person name="Haange S.B."/>
            <person name="Oberbach A."/>
            <person name="Till H."/>
            <person name="Bargiela R."/>
            <person name="Campoy C."/>
            <person name="Segura M.T."/>
            <person name="Richter M."/>
            <person name="von Bergen M."/>
            <person name="Seifert J."/>
            <person name="Suarez A."/>
        </authorList>
    </citation>
    <scope>NUCLEOTIDE SEQUENCE</scope>
</reference>
<accession>K1U1N2</accession>
<name>K1U1N2_9ZZZZ</name>
<feature type="region of interest" description="Disordered" evidence="1">
    <location>
        <begin position="1"/>
        <end position="42"/>
    </location>
</feature>
<evidence type="ECO:0000313" key="2">
    <source>
        <dbReference type="EMBL" id="EKC65411.1"/>
    </source>
</evidence>
<dbReference type="EMBL" id="AJWY01006954">
    <property type="protein sequence ID" value="EKC65411.1"/>
    <property type="molecule type" value="Genomic_DNA"/>
</dbReference>
<evidence type="ECO:0000256" key="1">
    <source>
        <dbReference type="SAM" id="MobiDB-lite"/>
    </source>
</evidence>
<sequence length="77" mass="8386">MCGHTPGKVAGRQETVKAEMNGLTPGLDRSPPPRWMGGQGGQSLKVFGRTRSFWGLSSPKIEMGGKALKWLSRLDYP</sequence>
<dbReference type="AlphaFoldDB" id="K1U1N2"/>
<protein>
    <submittedName>
        <fullName evidence="2">Uncharacterized protein</fullName>
    </submittedName>
</protein>
<gene>
    <name evidence="2" type="ORF">LEA_10336</name>
</gene>
<organism evidence="2">
    <name type="scientific">human gut metagenome</name>
    <dbReference type="NCBI Taxonomy" id="408170"/>
    <lineage>
        <taxon>unclassified sequences</taxon>
        <taxon>metagenomes</taxon>
        <taxon>organismal metagenomes</taxon>
    </lineage>
</organism>
<feature type="non-terminal residue" evidence="2">
    <location>
        <position position="77"/>
    </location>
</feature>
<comment type="caution">
    <text evidence="2">The sequence shown here is derived from an EMBL/GenBank/DDBJ whole genome shotgun (WGS) entry which is preliminary data.</text>
</comment>